<dbReference type="PANTHER" id="PTHR43674:SF12">
    <property type="entry name" value="NITRILASE C965.09-RELATED"/>
    <property type="match status" value="1"/>
</dbReference>
<keyword evidence="4" id="KW-1185">Reference proteome</keyword>
<dbReference type="EMBL" id="CP053708">
    <property type="protein sequence ID" value="QKE92404.1"/>
    <property type="molecule type" value="Genomic_DNA"/>
</dbReference>
<dbReference type="PANTHER" id="PTHR43674">
    <property type="entry name" value="NITRILASE C965.09-RELATED"/>
    <property type="match status" value="1"/>
</dbReference>
<evidence type="ECO:0000259" key="2">
    <source>
        <dbReference type="PROSITE" id="PS50263"/>
    </source>
</evidence>
<feature type="domain" description="CN hydrolase" evidence="2">
    <location>
        <begin position="5"/>
        <end position="278"/>
    </location>
</feature>
<gene>
    <name evidence="3" type="ORF">HN018_03445</name>
</gene>
<evidence type="ECO:0000313" key="3">
    <source>
        <dbReference type="EMBL" id="QKE92404.1"/>
    </source>
</evidence>
<dbReference type="InterPro" id="IPR003010">
    <property type="entry name" value="C-N_Hydrolase"/>
</dbReference>
<keyword evidence="1 3" id="KW-0378">Hydrolase</keyword>
<dbReference type="Proteomes" id="UP000500767">
    <property type="component" value="Chromosome"/>
</dbReference>
<proteinExistence type="predicted"/>
<dbReference type="AlphaFoldDB" id="A0A6M8HUY3"/>
<name>A0A6M8HUY3_9PROT</name>
<evidence type="ECO:0000313" key="4">
    <source>
        <dbReference type="Proteomes" id="UP000500767"/>
    </source>
</evidence>
<dbReference type="Pfam" id="PF00795">
    <property type="entry name" value="CN_hydrolase"/>
    <property type="match status" value="1"/>
</dbReference>
<dbReference type="InterPro" id="IPR036526">
    <property type="entry name" value="C-N_Hydrolase_sf"/>
</dbReference>
<dbReference type="GO" id="GO:0016811">
    <property type="term" value="F:hydrolase activity, acting on carbon-nitrogen (but not peptide) bonds, in linear amides"/>
    <property type="evidence" value="ECO:0007669"/>
    <property type="project" value="TreeGrafter"/>
</dbReference>
<dbReference type="CDD" id="cd07569">
    <property type="entry name" value="DCase"/>
    <property type="match status" value="1"/>
</dbReference>
<dbReference type="SUPFAM" id="SSF56317">
    <property type="entry name" value="Carbon-nitrogen hydrolase"/>
    <property type="match status" value="1"/>
</dbReference>
<accession>A0A6M8HUY3</accession>
<dbReference type="InterPro" id="IPR050345">
    <property type="entry name" value="Aliph_Amidase/BUP"/>
</dbReference>
<organism evidence="3 4">
    <name type="scientific">Lichenicola cladoniae</name>
    <dbReference type="NCBI Taxonomy" id="1484109"/>
    <lineage>
        <taxon>Bacteria</taxon>
        <taxon>Pseudomonadati</taxon>
        <taxon>Pseudomonadota</taxon>
        <taxon>Alphaproteobacteria</taxon>
        <taxon>Acetobacterales</taxon>
        <taxon>Acetobacteraceae</taxon>
        <taxon>Lichenicola</taxon>
    </lineage>
</organism>
<sequence length="316" mass="34849">MTRVIRIAAAQMGPTQRDDTRARTLGRLIVLLEQAAEAGAQLVVFPELALTTFFPRWMLEDAELSAQFEDAMPNPGIQPLFDRARALKIGFYLGYAERTSDGERFNSAVFVDSEGTIVGHYRKVHLPGSVEPIPDARYQQLEKRYFQYGDRGFKTFRGNKKLGGAIVGMLICNDRRWPEAWRCLALQGMELLCVGYNSAAYDPNGGDTESEELRTFHSTLVAQANAYMNACWAVAVAKAGNEDGAGLIGGSCIVDPNGRIVAAAKTVADEVIIADCDLDLCKQGKKKMFNFDAHRRPQWYSRIVEMGAAAPIDGDI</sequence>
<dbReference type="KEGG" id="lck:HN018_03445"/>
<evidence type="ECO:0000256" key="1">
    <source>
        <dbReference type="ARBA" id="ARBA00022801"/>
    </source>
</evidence>
<reference evidence="3 4" key="1">
    <citation type="journal article" date="2014" name="World J. Microbiol. Biotechnol.">
        <title>Biodiversity and physiological characteristics of Antarctic and Arctic lichens-associated bacteria.</title>
        <authorList>
            <person name="Lee Y.M."/>
            <person name="Kim E.H."/>
            <person name="Lee H.K."/>
            <person name="Hong S.G."/>
        </authorList>
    </citation>
    <scope>NUCLEOTIDE SEQUENCE [LARGE SCALE GENOMIC DNA]</scope>
    <source>
        <strain evidence="3 4">PAMC 26569</strain>
    </source>
</reference>
<dbReference type="Gene3D" id="3.60.110.10">
    <property type="entry name" value="Carbon-nitrogen hydrolase"/>
    <property type="match status" value="1"/>
</dbReference>
<dbReference type="RefSeq" id="WP_171833604.1">
    <property type="nucleotide sequence ID" value="NZ_CP053708.1"/>
</dbReference>
<protein>
    <submittedName>
        <fullName evidence="3">N-carbamoyl-D-amino-acid hydrolase</fullName>
    </submittedName>
</protein>
<dbReference type="PROSITE" id="PS50263">
    <property type="entry name" value="CN_HYDROLASE"/>
    <property type="match status" value="1"/>
</dbReference>